<dbReference type="EMBL" id="BQKY01000003">
    <property type="protein sequence ID" value="GJN88604.1"/>
    <property type="molecule type" value="Genomic_DNA"/>
</dbReference>
<evidence type="ECO:0000313" key="2">
    <source>
        <dbReference type="Proteomes" id="UP001342314"/>
    </source>
</evidence>
<sequence length="546" mass="62010">MPVRLKAMLRSSLASTLPEELVDLVCSFVLEFSDKETVETLCSLCLTARSFLPSAHRALFDDPTRSLSRRVGQHGMRFLECLLRRPALGGCIKRLDRLVRIENVADTGGDDAGTRVWYLAVMRHAPNLVSLAIFPDLAFGWPEQLAKLSRLRCLAVQPRRRSNATWVEADVSNFRRFVDLLDLRCIYELELRDYDLVPYSLRPFRVPTPWLRLTSYEIEDFDFFDLDLDSPCHNNPHFLYPLFESASLPALTRVTLEYIWLDLRDFGDLVHKAPNLVHVDLVDSVWHSCEWLVDSACSDEILCNFVAHLLKLRRLRLGYLPLPKRHSSLRQTTYHCHAQGIELLWRSTIAPEVWSALADHALDYNTTPTGEGVDAAVPDEIDQRFPLAILWRDDDDVRDSPACDEAALDPFGHDNVDPGAPTPPAFDNDVERDAWEAWVLALDETQSASLDGVLPYERASSASPDPSADIPPGEGRDYLFAPPASERRFEAEYEALDLVDEENDEPWLEWQERADIAEADREWSEWGGARSTRVECTDEVDCSEGA</sequence>
<evidence type="ECO:0000313" key="1">
    <source>
        <dbReference type="EMBL" id="GJN88604.1"/>
    </source>
</evidence>
<keyword evidence="2" id="KW-1185">Reference proteome</keyword>
<proteinExistence type="predicted"/>
<dbReference type="AlphaFoldDB" id="A0AAV5GFE6"/>
<comment type="caution">
    <text evidence="1">The sequence shown here is derived from an EMBL/GenBank/DDBJ whole genome shotgun (WGS) entry which is preliminary data.</text>
</comment>
<reference evidence="1 2" key="1">
    <citation type="submission" date="2021-12" db="EMBL/GenBank/DDBJ databases">
        <title>High titer production of polyol ester of fatty acids by Rhodotorula paludigena BS15 towards product separation-free biomass refinery.</title>
        <authorList>
            <person name="Mano J."/>
            <person name="Ono H."/>
            <person name="Tanaka T."/>
            <person name="Naito K."/>
            <person name="Sushida H."/>
            <person name="Ike M."/>
            <person name="Tokuyasu K."/>
            <person name="Kitaoka M."/>
        </authorList>
    </citation>
    <scope>NUCLEOTIDE SEQUENCE [LARGE SCALE GENOMIC DNA]</scope>
    <source>
        <strain evidence="1 2">BS15</strain>
    </source>
</reference>
<protein>
    <recommendedName>
        <fullName evidence="3">F-box domain-containing protein</fullName>
    </recommendedName>
</protein>
<gene>
    <name evidence="1" type="ORF">Rhopal_001570-T1</name>
</gene>
<organism evidence="1 2">
    <name type="scientific">Rhodotorula paludigena</name>
    <dbReference type="NCBI Taxonomy" id="86838"/>
    <lineage>
        <taxon>Eukaryota</taxon>
        <taxon>Fungi</taxon>
        <taxon>Dikarya</taxon>
        <taxon>Basidiomycota</taxon>
        <taxon>Pucciniomycotina</taxon>
        <taxon>Microbotryomycetes</taxon>
        <taxon>Sporidiobolales</taxon>
        <taxon>Sporidiobolaceae</taxon>
        <taxon>Rhodotorula</taxon>
    </lineage>
</organism>
<accession>A0AAV5GFE6</accession>
<evidence type="ECO:0008006" key="3">
    <source>
        <dbReference type="Google" id="ProtNLM"/>
    </source>
</evidence>
<name>A0AAV5GFE6_9BASI</name>
<dbReference type="Proteomes" id="UP001342314">
    <property type="component" value="Unassembled WGS sequence"/>
</dbReference>